<dbReference type="Pfam" id="PF19655">
    <property type="entry name" value="DUF6158"/>
    <property type="match status" value="1"/>
</dbReference>
<evidence type="ECO:0000313" key="3">
    <source>
        <dbReference type="EMBL" id="UZJ25121.1"/>
    </source>
</evidence>
<dbReference type="Gene3D" id="3.40.630.30">
    <property type="match status" value="1"/>
</dbReference>
<evidence type="ECO:0000313" key="4">
    <source>
        <dbReference type="Proteomes" id="UP001164965"/>
    </source>
</evidence>
<organism evidence="3 4">
    <name type="scientific">Rhodococcus antarcticus</name>
    <dbReference type="NCBI Taxonomy" id="2987751"/>
    <lineage>
        <taxon>Bacteria</taxon>
        <taxon>Bacillati</taxon>
        <taxon>Actinomycetota</taxon>
        <taxon>Actinomycetes</taxon>
        <taxon>Mycobacteriales</taxon>
        <taxon>Nocardiaceae</taxon>
        <taxon>Rhodococcus</taxon>
    </lineage>
</organism>
<dbReference type="InterPro" id="IPR016181">
    <property type="entry name" value="Acyl_CoA_acyltransferase"/>
</dbReference>
<evidence type="ECO:0000259" key="2">
    <source>
        <dbReference type="Pfam" id="PF00583"/>
    </source>
</evidence>
<evidence type="ECO:0000256" key="1">
    <source>
        <dbReference type="SAM" id="MobiDB-lite"/>
    </source>
</evidence>
<dbReference type="CDD" id="cd04301">
    <property type="entry name" value="NAT_SF"/>
    <property type="match status" value="1"/>
</dbReference>
<dbReference type="Pfam" id="PF00583">
    <property type="entry name" value="Acetyltransf_1"/>
    <property type="match status" value="1"/>
</dbReference>
<protein>
    <submittedName>
        <fullName evidence="3">DUF6158 family protein</fullName>
    </submittedName>
</protein>
<dbReference type="InterPro" id="IPR046156">
    <property type="entry name" value="DUF6158"/>
</dbReference>
<dbReference type="Proteomes" id="UP001164965">
    <property type="component" value="Chromosome"/>
</dbReference>
<accession>A0ABY6P1G7</accession>
<name>A0ABY6P1G7_9NOCA</name>
<feature type="compositionally biased region" description="Basic and acidic residues" evidence="1">
    <location>
        <begin position="315"/>
        <end position="332"/>
    </location>
</feature>
<dbReference type="InterPro" id="IPR000182">
    <property type="entry name" value="GNAT_dom"/>
</dbReference>
<dbReference type="RefSeq" id="WP_265383227.1">
    <property type="nucleotide sequence ID" value="NZ_CP110615.1"/>
</dbReference>
<proteinExistence type="predicted"/>
<sequence length="332" mass="34807">MSTRPAPPTTDLTDADLEAQGAQAHATRNWVFLHGTAEQLAHHTERMLALEQEYLRRHPRRTWQGVEQGPGTTPAADPVRAVLQAVAAAGGRLHKLEVHQAARAAGLPRAALAELYGQGLLTTDGPDRVLTDAGRARCDSAPTAAPEPGELRWVAEADPTWAGDVVRVVGGAAPGVFDIHHAPGTALPGDWWSAQDTDGTVLGFGWMDVGWGEAEVLLAVAPGSRSAGVGTFVLARLEVEAARRGLNYVYNTVRPTHPDHDAVHDWLLARGYAGSSSDAALRKRVGVAPERPTAAPGASSSSSTAAGPAGGSDRGPGHEDQGGYVDVEDHAY</sequence>
<feature type="domain" description="N-acetyltransferase" evidence="2">
    <location>
        <begin position="197"/>
        <end position="256"/>
    </location>
</feature>
<keyword evidence="4" id="KW-1185">Reference proteome</keyword>
<gene>
    <name evidence="3" type="ORF">RHODO2019_01000</name>
</gene>
<feature type="region of interest" description="Disordered" evidence="1">
    <location>
        <begin position="285"/>
        <end position="332"/>
    </location>
</feature>
<dbReference type="SUPFAM" id="SSF55729">
    <property type="entry name" value="Acyl-CoA N-acyltransferases (Nat)"/>
    <property type="match status" value="1"/>
</dbReference>
<dbReference type="EMBL" id="CP110615">
    <property type="protein sequence ID" value="UZJ25121.1"/>
    <property type="molecule type" value="Genomic_DNA"/>
</dbReference>
<reference evidence="3" key="1">
    <citation type="submission" date="2022-10" db="EMBL/GenBank/DDBJ databases">
        <title>Rhodococcus sp.75.</title>
        <authorList>
            <person name="Sun M."/>
        </authorList>
    </citation>
    <scope>NUCLEOTIDE SEQUENCE</scope>
    <source>
        <strain evidence="3">75</strain>
    </source>
</reference>
<feature type="compositionally biased region" description="Low complexity" evidence="1">
    <location>
        <begin position="292"/>
        <end position="307"/>
    </location>
</feature>